<accession>A0A1D9G2P0</accession>
<evidence type="ECO:0000313" key="1">
    <source>
        <dbReference type="EMBL" id="AOY81887.1"/>
    </source>
</evidence>
<evidence type="ECO:0000313" key="2">
    <source>
        <dbReference type="Proteomes" id="UP000176944"/>
    </source>
</evidence>
<gene>
    <name evidence="1" type="ORF">BJP36_20220</name>
</gene>
<reference evidence="2" key="1">
    <citation type="submission" date="2016-10" db="EMBL/GenBank/DDBJ databases">
        <title>Comparative genomics uncovers the prolific and rare metabolic potential of the cyanobacterial genus Moorea.</title>
        <authorList>
            <person name="Leao T."/>
            <person name="Castelao G."/>
            <person name="Korobeynikov A."/>
            <person name="Monroe E.A."/>
            <person name="Podell S."/>
            <person name="Glukhov E."/>
            <person name="Allen E."/>
            <person name="Gerwick W.H."/>
            <person name="Gerwick L."/>
        </authorList>
    </citation>
    <scope>NUCLEOTIDE SEQUENCE [LARGE SCALE GENOMIC DNA]</scope>
    <source>
        <strain evidence="2">JHB</strain>
    </source>
</reference>
<sequence length="77" mass="8580">MKKQAGLIALMQHSELMKLFSSGEVMQFESCASLAKSCQVVRLRRPRNLSLLSKLVKVVEDDVCSSLLLTKNGYFAC</sequence>
<proteinExistence type="predicted"/>
<name>A0A1D9G2P0_MOOP1</name>
<protein>
    <submittedName>
        <fullName evidence="1">Uncharacterized protein</fullName>
    </submittedName>
</protein>
<dbReference type="Proteomes" id="UP000176944">
    <property type="component" value="Chromosome"/>
</dbReference>
<organism evidence="1 2">
    <name type="scientific">Moorena producens (strain JHB)</name>
    <dbReference type="NCBI Taxonomy" id="1454205"/>
    <lineage>
        <taxon>Bacteria</taxon>
        <taxon>Bacillati</taxon>
        <taxon>Cyanobacteriota</taxon>
        <taxon>Cyanophyceae</taxon>
        <taxon>Coleofasciculales</taxon>
        <taxon>Coleofasciculaceae</taxon>
        <taxon>Moorena</taxon>
    </lineage>
</organism>
<dbReference type="AlphaFoldDB" id="A0A1D9G2P0"/>
<dbReference type="EMBL" id="CP017708">
    <property type="protein sequence ID" value="AOY81887.1"/>
    <property type="molecule type" value="Genomic_DNA"/>
</dbReference>